<evidence type="ECO:0000256" key="4">
    <source>
        <dbReference type="ARBA" id="ARBA00022723"/>
    </source>
</evidence>
<evidence type="ECO:0000256" key="7">
    <source>
        <dbReference type="ARBA" id="ARBA00022840"/>
    </source>
</evidence>
<dbReference type="GO" id="GO:0005829">
    <property type="term" value="C:cytosol"/>
    <property type="evidence" value="ECO:0007669"/>
    <property type="project" value="TreeGrafter"/>
</dbReference>
<protein>
    <recommendedName>
        <fullName evidence="2">pyridoxal kinase</fullName>
        <ecNumber evidence="2">2.7.1.35</ecNumber>
    </recommendedName>
    <alternativeName>
        <fullName evidence="10">PN/PL/PM kinase</fullName>
    </alternativeName>
    <alternativeName>
        <fullName evidence="11">Pyridoxal kinase</fullName>
    </alternativeName>
    <alternativeName>
        <fullName evidence="9">Pyridoxamine kinase</fullName>
    </alternativeName>
    <alternativeName>
        <fullName evidence="12">Vitamin B6 kinase</fullName>
    </alternativeName>
</protein>
<dbReference type="RefSeq" id="WP_073202913.1">
    <property type="nucleotide sequence ID" value="NZ_FRCZ01000007.1"/>
</dbReference>
<evidence type="ECO:0000256" key="9">
    <source>
        <dbReference type="ARBA" id="ARBA00042307"/>
    </source>
</evidence>
<evidence type="ECO:0000256" key="1">
    <source>
        <dbReference type="ARBA" id="ARBA00009879"/>
    </source>
</evidence>
<comment type="similarity">
    <text evidence="1">Belongs to the ThiD family.</text>
</comment>
<dbReference type="InterPro" id="IPR013749">
    <property type="entry name" value="PM/HMP-P_kinase-1"/>
</dbReference>
<evidence type="ECO:0000313" key="16">
    <source>
        <dbReference type="Proteomes" id="UP000184184"/>
    </source>
</evidence>
<dbReference type="FunFam" id="3.40.1190.20:FF:000003">
    <property type="entry name" value="Phosphomethylpyrimidine kinase ThiD"/>
    <property type="match status" value="1"/>
</dbReference>
<reference evidence="15 16" key="1">
    <citation type="submission" date="2016-11" db="EMBL/GenBank/DDBJ databases">
        <authorList>
            <person name="Jaros S."/>
            <person name="Januszkiewicz K."/>
            <person name="Wedrychowicz H."/>
        </authorList>
    </citation>
    <scope>NUCLEOTIDE SEQUENCE [LARGE SCALE GENOMIC DNA]</scope>
    <source>
        <strain evidence="15 16">CGMCC 1.10681</strain>
    </source>
</reference>
<dbReference type="Gene3D" id="3.40.1190.20">
    <property type="match status" value="1"/>
</dbReference>
<evidence type="ECO:0000256" key="10">
    <source>
        <dbReference type="ARBA" id="ARBA00042348"/>
    </source>
</evidence>
<dbReference type="InterPro" id="IPR029056">
    <property type="entry name" value="Ribokinase-like"/>
</dbReference>
<dbReference type="GO" id="GO:0005524">
    <property type="term" value="F:ATP binding"/>
    <property type="evidence" value="ECO:0007669"/>
    <property type="project" value="UniProtKB-KW"/>
</dbReference>
<dbReference type="EC" id="2.7.1.35" evidence="2"/>
<dbReference type="STRING" id="1027249.SAMN05216179_3283"/>
<evidence type="ECO:0000256" key="5">
    <source>
        <dbReference type="ARBA" id="ARBA00022741"/>
    </source>
</evidence>
<accession>A0A1M7QKN8</accession>
<keyword evidence="8" id="KW-0460">Magnesium</keyword>
<comment type="catalytic activity">
    <reaction evidence="13">
        <text>pyridoxal + ATP = pyridoxal 5'-phosphate + ADP + H(+)</text>
        <dbReference type="Rhea" id="RHEA:10224"/>
        <dbReference type="ChEBI" id="CHEBI:15378"/>
        <dbReference type="ChEBI" id="CHEBI:17310"/>
        <dbReference type="ChEBI" id="CHEBI:30616"/>
        <dbReference type="ChEBI" id="CHEBI:456216"/>
        <dbReference type="ChEBI" id="CHEBI:597326"/>
        <dbReference type="EC" id="2.7.1.35"/>
    </reaction>
</comment>
<dbReference type="Pfam" id="PF08543">
    <property type="entry name" value="Phos_pyr_kin"/>
    <property type="match status" value="1"/>
</dbReference>
<dbReference type="PANTHER" id="PTHR20858:SF19">
    <property type="entry name" value="PYRIDOXINE KINASE"/>
    <property type="match status" value="1"/>
</dbReference>
<dbReference type="InterPro" id="IPR004399">
    <property type="entry name" value="HMP/HMP-P_kinase_dom"/>
</dbReference>
<keyword evidence="16" id="KW-1185">Reference proteome</keyword>
<name>A0A1M7QKN8_9BACI</name>
<dbReference type="CDD" id="cd01169">
    <property type="entry name" value="HMPP_kinase"/>
    <property type="match status" value="1"/>
</dbReference>
<evidence type="ECO:0000256" key="3">
    <source>
        <dbReference type="ARBA" id="ARBA00022679"/>
    </source>
</evidence>
<evidence type="ECO:0000259" key="14">
    <source>
        <dbReference type="Pfam" id="PF08543"/>
    </source>
</evidence>
<feature type="domain" description="Pyridoxamine kinase/Phosphomethylpyrimidine kinase" evidence="14">
    <location>
        <begin position="13"/>
        <end position="254"/>
    </location>
</feature>
<dbReference type="GO" id="GO:0008902">
    <property type="term" value="F:hydroxymethylpyrimidine kinase activity"/>
    <property type="evidence" value="ECO:0007669"/>
    <property type="project" value="TreeGrafter"/>
</dbReference>
<dbReference type="OrthoDB" id="9810880at2"/>
<keyword evidence="4" id="KW-0479">Metal-binding</keyword>
<evidence type="ECO:0000256" key="6">
    <source>
        <dbReference type="ARBA" id="ARBA00022777"/>
    </source>
</evidence>
<keyword evidence="3" id="KW-0808">Transferase</keyword>
<dbReference type="Proteomes" id="UP000184184">
    <property type="component" value="Unassembled WGS sequence"/>
</dbReference>
<organism evidence="15 16">
    <name type="scientific">Gracilibacillus kekensis</name>
    <dbReference type="NCBI Taxonomy" id="1027249"/>
    <lineage>
        <taxon>Bacteria</taxon>
        <taxon>Bacillati</taxon>
        <taxon>Bacillota</taxon>
        <taxon>Bacilli</taxon>
        <taxon>Bacillales</taxon>
        <taxon>Bacillaceae</taxon>
        <taxon>Gracilibacillus</taxon>
    </lineage>
</organism>
<sequence>MRRVVTIAGAAAQGSAGIQADLKTFQERDVYGMSVITATVANNSRTQEGIFIRDIEEIEAQYYAISEMVGMDAVKTGMLFSKDIILKVSELLKRVPTVPKIIDPVMIGKMGSQLLADDAIEVLKKYLIPQATIITPNRLEAEKLLARNIFSEIDDLERATKELYGLSAQSVLLKAGEVDGKAIDFFYDGETLEKFEMPLIDTIHTSGAGCTFAACLTAELAKGVEMIQAIHRSKQFVHAAIQHSLSFGKGVGSVRHGALRKKSDFKSQ</sequence>
<dbReference type="GO" id="GO:0008478">
    <property type="term" value="F:pyridoxal kinase activity"/>
    <property type="evidence" value="ECO:0007669"/>
    <property type="project" value="UniProtKB-EC"/>
</dbReference>
<evidence type="ECO:0000256" key="11">
    <source>
        <dbReference type="ARBA" id="ARBA00042396"/>
    </source>
</evidence>
<dbReference type="EMBL" id="FRCZ01000007">
    <property type="protein sequence ID" value="SHN31504.1"/>
    <property type="molecule type" value="Genomic_DNA"/>
</dbReference>
<evidence type="ECO:0000256" key="8">
    <source>
        <dbReference type="ARBA" id="ARBA00022842"/>
    </source>
</evidence>
<dbReference type="PANTHER" id="PTHR20858">
    <property type="entry name" value="PHOSPHOMETHYLPYRIMIDINE KINASE"/>
    <property type="match status" value="1"/>
</dbReference>
<dbReference type="NCBIfam" id="TIGR00097">
    <property type="entry name" value="HMP-P_kinase"/>
    <property type="match status" value="1"/>
</dbReference>
<keyword evidence="6 15" id="KW-0418">Kinase</keyword>
<dbReference type="GO" id="GO:0008972">
    <property type="term" value="F:phosphomethylpyrimidine kinase activity"/>
    <property type="evidence" value="ECO:0007669"/>
    <property type="project" value="InterPro"/>
</dbReference>
<evidence type="ECO:0000256" key="2">
    <source>
        <dbReference type="ARBA" id="ARBA00012104"/>
    </source>
</evidence>
<dbReference type="GO" id="GO:0046872">
    <property type="term" value="F:metal ion binding"/>
    <property type="evidence" value="ECO:0007669"/>
    <property type="project" value="UniProtKB-KW"/>
</dbReference>
<keyword evidence="7" id="KW-0067">ATP-binding</keyword>
<dbReference type="AlphaFoldDB" id="A0A1M7QKN8"/>
<evidence type="ECO:0000256" key="12">
    <source>
        <dbReference type="ARBA" id="ARBA00042531"/>
    </source>
</evidence>
<evidence type="ECO:0000313" key="15">
    <source>
        <dbReference type="EMBL" id="SHN31504.1"/>
    </source>
</evidence>
<gene>
    <name evidence="15" type="ORF">SAMN05216179_3283</name>
</gene>
<dbReference type="SUPFAM" id="SSF53613">
    <property type="entry name" value="Ribokinase-like"/>
    <property type="match status" value="1"/>
</dbReference>
<evidence type="ECO:0000256" key="13">
    <source>
        <dbReference type="ARBA" id="ARBA00049293"/>
    </source>
</evidence>
<proteinExistence type="inferred from homology"/>
<keyword evidence="5" id="KW-0547">Nucleotide-binding</keyword>
<dbReference type="GO" id="GO:0009228">
    <property type="term" value="P:thiamine biosynthetic process"/>
    <property type="evidence" value="ECO:0007669"/>
    <property type="project" value="InterPro"/>
</dbReference>